<dbReference type="PRINTS" id="PR01436">
    <property type="entry name" value="NADHDHGNASE2"/>
</dbReference>
<feature type="domain" description="NADH:quinone oxidoreductase/Mrp antiporter transmembrane" evidence="18">
    <location>
        <begin position="23"/>
        <end position="288"/>
    </location>
</feature>
<protein>
    <recommendedName>
        <fullName evidence="4 17">NADH-ubiquinone oxidoreductase chain 2</fullName>
        <ecNumber evidence="3 17">7.1.1.2</ecNumber>
    </recommendedName>
</protein>
<evidence type="ECO:0000256" key="6">
    <source>
        <dbReference type="ARBA" id="ARBA00022660"/>
    </source>
</evidence>
<evidence type="ECO:0000256" key="15">
    <source>
        <dbReference type="ARBA" id="ARBA00023136"/>
    </source>
</evidence>
<dbReference type="AlphaFoldDB" id="Q4W8Q0"/>
<comment type="similarity">
    <text evidence="2 17">Belongs to the complex I subunit 2 family.</text>
</comment>
<keyword evidence="13 17" id="KW-0830">Ubiquinone</keyword>
<geneLocation type="mitochondrion" evidence="21"/>
<evidence type="ECO:0000256" key="12">
    <source>
        <dbReference type="ARBA" id="ARBA00023027"/>
    </source>
</evidence>
<dbReference type="GO" id="GO:0008137">
    <property type="term" value="F:NADH dehydrogenase (ubiquinone) activity"/>
    <property type="evidence" value="ECO:0007669"/>
    <property type="project" value="UniProtKB-EC"/>
</dbReference>
<evidence type="ECO:0000313" key="21">
    <source>
        <dbReference type="EMBL" id="BAD99380.1"/>
    </source>
</evidence>
<evidence type="ECO:0000256" key="1">
    <source>
        <dbReference type="ARBA" id="ARBA00004448"/>
    </source>
</evidence>
<accession>Q4W8Q0</accession>
<evidence type="ECO:0000256" key="8">
    <source>
        <dbReference type="ARBA" id="ARBA00022792"/>
    </source>
</evidence>
<dbReference type="PANTHER" id="PTHR46552">
    <property type="entry name" value="NADH-UBIQUINONE OXIDOREDUCTASE CHAIN 2"/>
    <property type="match status" value="1"/>
</dbReference>
<gene>
    <name evidence="21" type="primary">ND2</name>
</gene>
<comment type="subcellular location">
    <subcellularLocation>
        <location evidence="1 17">Mitochondrion inner membrane</location>
        <topology evidence="1 17">Multi-pass membrane protein</topology>
    </subcellularLocation>
</comment>
<evidence type="ECO:0000313" key="20">
    <source>
        <dbReference type="EMBL" id="BAD99379.1"/>
    </source>
</evidence>
<dbReference type="Pfam" id="PF06444">
    <property type="entry name" value="NADH_dehy_S2_C"/>
    <property type="match status" value="1"/>
</dbReference>
<keyword evidence="5" id="KW-0813">Transport</keyword>
<proteinExistence type="inferred from homology"/>
<keyword evidence="10 17" id="KW-0249">Electron transport</keyword>
<feature type="transmembrane region" description="Helical" evidence="17">
    <location>
        <begin position="274"/>
        <end position="294"/>
    </location>
</feature>
<evidence type="ECO:0000256" key="5">
    <source>
        <dbReference type="ARBA" id="ARBA00022448"/>
    </source>
</evidence>
<keyword evidence="12 17" id="KW-0520">NAD</keyword>
<feature type="transmembrane region" description="Helical" evidence="17">
    <location>
        <begin position="178"/>
        <end position="196"/>
    </location>
</feature>
<sequence>MSPPLLLVFTTGLVTGTAIATSSHHWLMVWVGLEINTLAILPIISNPKHPRSMEATTKYFLTQAVASAILLFASTMNAWQTGQWDITQLNDKYSCTMMTIALAMKMGAAPFHFWLPEVLQGSTLQTALLISTWQKIAPIVLLFSTSNHLPKKALLIMGILSTMIGGLGGINQTQLRKILAYSSISNLGWTMAAVALMPKIAIMDITIYFIMTIPMFLLLTTTATKTLKDTSTMWTTTPMATTLLTMLLLSTGGLPPLTGFLPKLVMMNEFMSQSLTPLGTLMALASLFGLLYYLRMIYVSTMTTPPISTPMTIKWRLKTHQPSSSIATLTTTALFATPVIHMVLTEA</sequence>
<keyword evidence="15 17" id="KW-0472">Membrane</keyword>
<dbReference type="InterPro" id="IPR010933">
    <property type="entry name" value="NADH_DH_su2_C"/>
</dbReference>
<feature type="transmembrane region" description="Helical" evidence="17">
    <location>
        <begin position="59"/>
        <end position="76"/>
    </location>
</feature>
<feature type="transmembrane region" description="Helical" evidence="17">
    <location>
        <begin position="326"/>
        <end position="344"/>
    </location>
</feature>
<keyword evidence="8 17" id="KW-0999">Mitochondrion inner membrane</keyword>
<evidence type="ECO:0000256" key="14">
    <source>
        <dbReference type="ARBA" id="ARBA00023128"/>
    </source>
</evidence>
<feature type="transmembrane region" description="Helical" evidence="17">
    <location>
        <begin position="96"/>
        <end position="115"/>
    </location>
</feature>
<evidence type="ECO:0000256" key="7">
    <source>
        <dbReference type="ARBA" id="ARBA00022692"/>
    </source>
</evidence>
<dbReference type="EMBL" id="AB113803">
    <property type="protein sequence ID" value="BAD99380.1"/>
    <property type="molecule type" value="Genomic_DNA"/>
</dbReference>
<evidence type="ECO:0000259" key="19">
    <source>
        <dbReference type="Pfam" id="PF06444"/>
    </source>
</evidence>
<dbReference type="Pfam" id="PF00361">
    <property type="entry name" value="Proton_antipo_M"/>
    <property type="match status" value="1"/>
</dbReference>
<keyword evidence="7 17" id="KW-0812">Transmembrane</keyword>
<evidence type="ECO:0000256" key="2">
    <source>
        <dbReference type="ARBA" id="ARBA00007012"/>
    </source>
</evidence>
<dbReference type="EC" id="7.1.1.2" evidence="3 17"/>
<dbReference type="EMBL" id="AB113802">
    <property type="protein sequence ID" value="BAD99379.1"/>
    <property type="molecule type" value="Genomic_DNA"/>
</dbReference>
<dbReference type="GO" id="GO:0006120">
    <property type="term" value="P:mitochondrial electron transport, NADH to ubiquinone"/>
    <property type="evidence" value="ECO:0007669"/>
    <property type="project" value="InterPro"/>
</dbReference>
<evidence type="ECO:0000256" key="11">
    <source>
        <dbReference type="ARBA" id="ARBA00022989"/>
    </source>
</evidence>
<evidence type="ECO:0000256" key="10">
    <source>
        <dbReference type="ARBA" id="ARBA00022982"/>
    </source>
</evidence>
<organism evidence="21">
    <name type="scientific">Saara hardwickii</name>
    <name type="common">Indian spiny-tailed lizard</name>
    <name type="synonym">Uromastyx hardwickii</name>
    <dbReference type="NCBI Taxonomy" id="40250"/>
    <lineage>
        <taxon>Eukaryota</taxon>
        <taxon>Metazoa</taxon>
        <taxon>Chordata</taxon>
        <taxon>Craniata</taxon>
        <taxon>Vertebrata</taxon>
        <taxon>Euteleostomi</taxon>
        <taxon>Lepidosauria</taxon>
        <taxon>Squamata</taxon>
        <taxon>Bifurcata</taxon>
        <taxon>Unidentata</taxon>
        <taxon>Episquamata</taxon>
        <taxon>Toxicofera</taxon>
        <taxon>Iguania</taxon>
        <taxon>Acrodonta</taxon>
        <taxon>Agamidae</taxon>
        <taxon>Uromastycinae</taxon>
        <taxon>Saara</taxon>
    </lineage>
</organism>
<keyword evidence="6 17" id="KW-0679">Respiratory chain</keyword>
<evidence type="ECO:0000256" key="3">
    <source>
        <dbReference type="ARBA" id="ARBA00012944"/>
    </source>
</evidence>
<dbReference type="InterPro" id="IPR050175">
    <property type="entry name" value="Complex_I_Subunit_2"/>
</dbReference>
<evidence type="ECO:0000256" key="17">
    <source>
        <dbReference type="RuleBase" id="RU003403"/>
    </source>
</evidence>
<feature type="domain" description="NADH dehydrogenase subunit 2 C-terminal" evidence="19">
    <location>
        <begin position="290"/>
        <end position="342"/>
    </location>
</feature>
<feature type="transmembrane region" description="Helical" evidence="17">
    <location>
        <begin position="202"/>
        <end position="221"/>
    </location>
</feature>
<dbReference type="InterPro" id="IPR003917">
    <property type="entry name" value="NADH_UbQ_OxRdtase_chain2"/>
</dbReference>
<evidence type="ECO:0000259" key="18">
    <source>
        <dbReference type="Pfam" id="PF00361"/>
    </source>
</evidence>
<feature type="transmembrane region" description="Helical" evidence="17">
    <location>
        <begin position="153"/>
        <end position="171"/>
    </location>
</feature>
<comment type="catalytic activity">
    <reaction evidence="16 17">
        <text>a ubiquinone + NADH + 5 H(+)(in) = a ubiquinol + NAD(+) + 4 H(+)(out)</text>
        <dbReference type="Rhea" id="RHEA:29091"/>
        <dbReference type="Rhea" id="RHEA-COMP:9565"/>
        <dbReference type="Rhea" id="RHEA-COMP:9566"/>
        <dbReference type="ChEBI" id="CHEBI:15378"/>
        <dbReference type="ChEBI" id="CHEBI:16389"/>
        <dbReference type="ChEBI" id="CHEBI:17976"/>
        <dbReference type="ChEBI" id="CHEBI:57540"/>
        <dbReference type="ChEBI" id="CHEBI:57945"/>
        <dbReference type="EC" id="7.1.1.2"/>
    </reaction>
</comment>
<keyword evidence="11 17" id="KW-1133">Transmembrane helix</keyword>
<name>Q4W8Q0_SAAHA</name>
<evidence type="ECO:0000256" key="9">
    <source>
        <dbReference type="ARBA" id="ARBA00022967"/>
    </source>
</evidence>
<evidence type="ECO:0000256" key="13">
    <source>
        <dbReference type="ARBA" id="ARBA00023075"/>
    </source>
</evidence>
<keyword evidence="9 17" id="KW-1278">Translocase</keyword>
<dbReference type="GO" id="GO:0005743">
    <property type="term" value="C:mitochondrial inner membrane"/>
    <property type="evidence" value="ECO:0007669"/>
    <property type="project" value="UniProtKB-SubCell"/>
</dbReference>
<feature type="transmembrane region" description="Helical" evidence="17">
    <location>
        <begin position="233"/>
        <end position="254"/>
    </location>
</feature>
<evidence type="ECO:0000256" key="4">
    <source>
        <dbReference type="ARBA" id="ARBA00021008"/>
    </source>
</evidence>
<keyword evidence="14 17" id="KW-0496">Mitochondrion</keyword>
<evidence type="ECO:0000256" key="16">
    <source>
        <dbReference type="ARBA" id="ARBA00049551"/>
    </source>
</evidence>
<dbReference type="InterPro" id="IPR001750">
    <property type="entry name" value="ND/Mrp_TM"/>
</dbReference>
<comment type="function">
    <text evidence="17">Core subunit of the mitochondrial membrane respiratory chain NADH dehydrogenase (Complex I) which catalyzes electron transfer from NADH through the respiratory chain, using ubiquinone as an electron acceptor. Essential for the catalytic activity and assembly of complex I.</text>
</comment>
<reference evidence="21" key="1">
    <citation type="journal article" date="2005" name="Biol. J. Linn. Soc. Lond.">
        <title>Mitochondrial DNA sequences of the Afro-Arabian spiny-tailed lizards (genus Uromastyx; family Agamidae): phylogenetic analyses and evolution of gene arrangements.</title>
        <authorList>
            <person name="Amer S.A."/>
            <person name="Kumazawa Y."/>
        </authorList>
    </citation>
    <scope>NUCLEOTIDE SEQUENCE</scope>
    <source>
        <strain evidence="20">DNA No.301</strain>
        <tissue evidence="21">Muscle</tissue>
    </source>
</reference>
<dbReference type="PANTHER" id="PTHR46552:SF1">
    <property type="entry name" value="NADH-UBIQUINONE OXIDOREDUCTASE CHAIN 2"/>
    <property type="match status" value="1"/>
</dbReference>